<keyword evidence="1" id="KW-0732">Signal</keyword>
<dbReference type="EMBL" id="CDHN01000001">
    <property type="protein sequence ID" value="CEJ82706.1"/>
    <property type="molecule type" value="Genomic_DNA"/>
</dbReference>
<dbReference type="Proteomes" id="UP000039046">
    <property type="component" value="Unassembled WGS sequence"/>
</dbReference>
<protein>
    <submittedName>
        <fullName evidence="2">Uncharacterized protein</fullName>
    </submittedName>
</protein>
<gene>
    <name evidence="2" type="ORF">VHEMI02755</name>
</gene>
<dbReference type="AlphaFoldDB" id="A0A0A1SWQ5"/>
<feature type="signal peptide" evidence="1">
    <location>
        <begin position="1"/>
        <end position="17"/>
    </location>
</feature>
<proteinExistence type="predicted"/>
<evidence type="ECO:0000313" key="3">
    <source>
        <dbReference type="Proteomes" id="UP000039046"/>
    </source>
</evidence>
<organism evidence="2 3">
    <name type="scientific">[Torrubiella] hemipterigena</name>
    <dbReference type="NCBI Taxonomy" id="1531966"/>
    <lineage>
        <taxon>Eukaryota</taxon>
        <taxon>Fungi</taxon>
        <taxon>Dikarya</taxon>
        <taxon>Ascomycota</taxon>
        <taxon>Pezizomycotina</taxon>
        <taxon>Sordariomycetes</taxon>
        <taxon>Hypocreomycetidae</taxon>
        <taxon>Hypocreales</taxon>
        <taxon>Clavicipitaceae</taxon>
        <taxon>Clavicipitaceae incertae sedis</taxon>
        <taxon>'Torrubiella' clade</taxon>
    </lineage>
</organism>
<name>A0A0A1SWQ5_9HYPO</name>
<keyword evidence="3" id="KW-1185">Reference proteome</keyword>
<evidence type="ECO:0000313" key="2">
    <source>
        <dbReference type="EMBL" id="CEJ82706.1"/>
    </source>
</evidence>
<evidence type="ECO:0000256" key="1">
    <source>
        <dbReference type="SAM" id="SignalP"/>
    </source>
</evidence>
<dbReference type="HOGENOM" id="CLU_2814228_0_0_1"/>
<sequence length="67" mass="7018">MKLSFTLTLSVAVCVVAQPVANVARTKFPGGVGKTLFEREHQASRGQEGTDVGCSWGIGVSADDCHP</sequence>
<accession>A0A0A1SWQ5</accession>
<feature type="chain" id="PRO_5001979002" evidence="1">
    <location>
        <begin position="18"/>
        <end position="67"/>
    </location>
</feature>
<reference evidence="2 3" key="1">
    <citation type="journal article" date="2015" name="Genome Announc.">
        <title>Draft Genome Sequence and Gene Annotation of the Entomopathogenic Fungus Verticillium hemipterigenum.</title>
        <authorList>
            <person name="Horn F."/>
            <person name="Habel A."/>
            <person name="Scharf D.H."/>
            <person name="Dworschak J."/>
            <person name="Brakhage A.A."/>
            <person name="Guthke R."/>
            <person name="Hertweck C."/>
            <person name="Linde J."/>
        </authorList>
    </citation>
    <scope>NUCLEOTIDE SEQUENCE [LARGE SCALE GENOMIC DNA]</scope>
</reference>